<dbReference type="PROSITE" id="PS01032">
    <property type="entry name" value="PPM_1"/>
    <property type="match status" value="1"/>
</dbReference>
<protein>
    <recommendedName>
        <fullName evidence="3">protein-serine/threonine phosphatase</fullName>
        <ecNumber evidence="3">3.1.3.16</ecNumber>
    </recommendedName>
</protein>
<evidence type="ECO:0000256" key="2">
    <source>
        <dbReference type="ARBA" id="ARBA00006702"/>
    </source>
</evidence>
<evidence type="ECO:0000313" key="11">
    <source>
        <dbReference type="EMBL" id="CAE0248217.1"/>
    </source>
</evidence>
<sequence>METKVAFEEESVASSQPLNEYGGKPQLSAGWATVRNNILSKGGINEDRLYTRELLDKNGADGVRLIGVFDGHGGSEAADYLIDHLQPAIRSSKFYPRDLPACLRDAFIRTDVSFIEEMGAVTKCGSTALSIAMEGSILYLANVGDCRAVIGHADGTPSQLTEDLNCENQKEVERIEKMGGRVVGGRVYGSLAVTRSIGDGDFKFTRVEMEETKKKVRKIERDRKGKSVDSVRVAFIFEAFLTCNVQIGADM</sequence>
<organism evidence="12">
    <name type="scientific">Palpitomonas bilix</name>
    <dbReference type="NCBI Taxonomy" id="652834"/>
    <lineage>
        <taxon>Eukaryota</taxon>
        <taxon>Eukaryota incertae sedis</taxon>
    </lineage>
</organism>
<reference evidence="12" key="1">
    <citation type="submission" date="2021-01" db="EMBL/GenBank/DDBJ databases">
        <authorList>
            <person name="Corre E."/>
            <person name="Pelletier E."/>
            <person name="Niang G."/>
            <person name="Scheremetjew M."/>
            <person name="Finn R."/>
            <person name="Kale V."/>
            <person name="Holt S."/>
            <person name="Cochrane G."/>
            <person name="Meng A."/>
            <person name="Brown T."/>
            <person name="Cohen L."/>
        </authorList>
    </citation>
    <scope>NUCLEOTIDE SEQUENCE</scope>
    <source>
        <strain evidence="12">NIES-2562</strain>
    </source>
</reference>
<comment type="similarity">
    <text evidence="2 9">Belongs to the PP2C family.</text>
</comment>
<name>A0A7S3D6Q5_9EUKA</name>
<dbReference type="EMBL" id="HBIB01016053">
    <property type="protein sequence ID" value="CAE0248220.1"/>
    <property type="molecule type" value="Transcribed_RNA"/>
</dbReference>
<evidence type="ECO:0000256" key="9">
    <source>
        <dbReference type="RuleBase" id="RU003465"/>
    </source>
</evidence>
<evidence type="ECO:0000313" key="12">
    <source>
        <dbReference type="EMBL" id="CAE0248220.1"/>
    </source>
</evidence>
<gene>
    <name evidence="11" type="ORF">PBIL07802_LOCUS10413</name>
    <name evidence="12" type="ORF">PBIL07802_LOCUS10416</name>
</gene>
<keyword evidence="7 9" id="KW-0904">Protein phosphatase</keyword>
<dbReference type="EMBL" id="HBIB01016050">
    <property type="protein sequence ID" value="CAE0248217.1"/>
    <property type="molecule type" value="Transcribed_RNA"/>
</dbReference>
<keyword evidence="4" id="KW-0479">Metal-binding</keyword>
<dbReference type="SMART" id="SM00332">
    <property type="entry name" value="PP2Cc"/>
    <property type="match status" value="1"/>
</dbReference>
<keyword evidence="8" id="KW-0464">Manganese</keyword>
<keyword evidence="5 9" id="KW-0378">Hydrolase</keyword>
<dbReference type="Pfam" id="PF00481">
    <property type="entry name" value="PP2C"/>
    <property type="match status" value="1"/>
</dbReference>
<dbReference type="InterPro" id="IPR036457">
    <property type="entry name" value="PPM-type-like_dom_sf"/>
</dbReference>
<dbReference type="CDD" id="cd00143">
    <property type="entry name" value="PP2Cc"/>
    <property type="match status" value="1"/>
</dbReference>
<proteinExistence type="inferred from homology"/>
<dbReference type="PANTHER" id="PTHR13832:SF803">
    <property type="entry name" value="PROTEIN PHOSPHATASE 1G"/>
    <property type="match status" value="1"/>
</dbReference>
<dbReference type="Gene3D" id="3.60.40.10">
    <property type="entry name" value="PPM-type phosphatase domain"/>
    <property type="match status" value="1"/>
</dbReference>
<evidence type="ECO:0000256" key="1">
    <source>
        <dbReference type="ARBA" id="ARBA00001936"/>
    </source>
</evidence>
<dbReference type="AlphaFoldDB" id="A0A7S3D6Q5"/>
<keyword evidence="6" id="KW-0460">Magnesium</keyword>
<dbReference type="GO" id="GO:0046872">
    <property type="term" value="F:metal ion binding"/>
    <property type="evidence" value="ECO:0007669"/>
    <property type="project" value="UniProtKB-KW"/>
</dbReference>
<evidence type="ECO:0000256" key="5">
    <source>
        <dbReference type="ARBA" id="ARBA00022801"/>
    </source>
</evidence>
<comment type="cofactor">
    <cofactor evidence="1">
        <name>Mn(2+)</name>
        <dbReference type="ChEBI" id="CHEBI:29035"/>
    </cofactor>
</comment>
<evidence type="ECO:0000256" key="6">
    <source>
        <dbReference type="ARBA" id="ARBA00022842"/>
    </source>
</evidence>
<evidence type="ECO:0000256" key="3">
    <source>
        <dbReference type="ARBA" id="ARBA00013081"/>
    </source>
</evidence>
<dbReference type="InterPro" id="IPR001932">
    <property type="entry name" value="PPM-type_phosphatase-like_dom"/>
</dbReference>
<dbReference type="InterPro" id="IPR015655">
    <property type="entry name" value="PP2C"/>
</dbReference>
<dbReference type="EC" id="3.1.3.16" evidence="3"/>
<dbReference type="InterPro" id="IPR000222">
    <property type="entry name" value="PP2C_BS"/>
</dbReference>
<feature type="domain" description="PPM-type phosphatase" evidence="10">
    <location>
        <begin position="28"/>
        <end position="251"/>
    </location>
</feature>
<evidence type="ECO:0000256" key="7">
    <source>
        <dbReference type="ARBA" id="ARBA00022912"/>
    </source>
</evidence>
<evidence type="ECO:0000256" key="4">
    <source>
        <dbReference type="ARBA" id="ARBA00022723"/>
    </source>
</evidence>
<evidence type="ECO:0000259" key="10">
    <source>
        <dbReference type="PROSITE" id="PS51746"/>
    </source>
</evidence>
<dbReference type="PANTHER" id="PTHR13832">
    <property type="entry name" value="PROTEIN PHOSPHATASE 2C"/>
    <property type="match status" value="1"/>
</dbReference>
<accession>A0A7S3D6Q5</accession>
<dbReference type="PROSITE" id="PS51746">
    <property type="entry name" value="PPM_2"/>
    <property type="match status" value="1"/>
</dbReference>
<evidence type="ECO:0000256" key="8">
    <source>
        <dbReference type="ARBA" id="ARBA00023211"/>
    </source>
</evidence>
<dbReference type="SUPFAM" id="SSF81606">
    <property type="entry name" value="PP2C-like"/>
    <property type="match status" value="1"/>
</dbReference>
<dbReference type="GO" id="GO:0004722">
    <property type="term" value="F:protein serine/threonine phosphatase activity"/>
    <property type="evidence" value="ECO:0007669"/>
    <property type="project" value="UniProtKB-EC"/>
</dbReference>